<accession>A0A6J6IBA4</accession>
<protein>
    <submittedName>
        <fullName evidence="3">Unannotated protein</fullName>
    </submittedName>
</protein>
<gene>
    <name evidence="3" type="ORF">UFOPK1827_01997</name>
    <name evidence="4" type="ORF">UFOPK2000_01416</name>
</gene>
<feature type="transmembrane region" description="Helical" evidence="2">
    <location>
        <begin position="158"/>
        <end position="179"/>
    </location>
</feature>
<feature type="transmembrane region" description="Helical" evidence="2">
    <location>
        <begin position="68"/>
        <end position="94"/>
    </location>
</feature>
<feature type="region of interest" description="Disordered" evidence="1">
    <location>
        <begin position="1"/>
        <end position="20"/>
    </location>
</feature>
<organism evidence="3">
    <name type="scientific">freshwater metagenome</name>
    <dbReference type="NCBI Taxonomy" id="449393"/>
    <lineage>
        <taxon>unclassified sequences</taxon>
        <taxon>metagenomes</taxon>
        <taxon>ecological metagenomes</taxon>
    </lineage>
</organism>
<evidence type="ECO:0000313" key="4">
    <source>
        <dbReference type="EMBL" id="CAB4641259.1"/>
    </source>
</evidence>
<feature type="transmembrane region" description="Helical" evidence="2">
    <location>
        <begin position="27"/>
        <end position="48"/>
    </location>
</feature>
<keyword evidence="2" id="KW-0812">Transmembrane</keyword>
<evidence type="ECO:0000313" key="3">
    <source>
        <dbReference type="EMBL" id="CAB4621175.1"/>
    </source>
</evidence>
<dbReference type="EMBL" id="CAEZUO010000164">
    <property type="protein sequence ID" value="CAB4621175.1"/>
    <property type="molecule type" value="Genomic_DNA"/>
</dbReference>
<sequence length="196" mass="20108">MSDPMQGNIPEAPSGNPGTSQVEPLSITGFVMIGLGVILGLSALLPWFEILGQTANGFAGGIGESGGWILGIPPGWLLLLAGIALVVSGVLLVVPSGSPHRHIVSIAAVAISILAFVVIIGNRMYFHQNFDDAKSKAGEDAFSKLILSGINLNDGAGFWLGAIVSFLAIGVSVAAMLMVNASQKSEVVLPPPPVTQ</sequence>
<name>A0A6J6IBA4_9ZZZZ</name>
<keyword evidence="2" id="KW-0472">Membrane</keyword>
<evidence type="ECO:0000256" key="2">
    <source>
        <dbReference type="SAM" id="Phobius"/>
    </source>
</evidence>
<feature type="transmembrane region" description="Helical" evidence="2">
    <location>
        <begin position="106"/>
        <end position="126"/>
    </location>
</feature>
<dbReference type="AlphaFoldDB" id="A0A6J6IBA4"/>
<evidence type="ECO:0000256" key="1">
    <source>
        <dbReference type="SAM" id="MobiDB-lite"/>
    </source>
</evidence>
<reference evidence="3" key="1">
    <citation type="submission" date="2020-05" db="EMBL/GenBank/DDBJ databases">
        <authorList>
            <person name="Chiriac C."/>
            <person name="Salcher M."/>
            <person name="Ghai R."/>
            <person name="Kavagutti S V."/>
        </authorList>
    </citation>
    <scope>NUCLEOTIDE SEQUENCE</scope>
</reference>
<dbReference type="EMBL" id="CAEZVK010000200">
    <property type="protein sequence ID" value="CAB4641259.1"/>
    <property type="molecule type" value="Genomic_DNA"/>
</dbReference>
<proteinExistence type="predicted"/>
<keyword evidence="2" id="KW-1133">Transmembrane helix</keyword>